<sequence>MRRLPDFVKEVRFSYNLERYRIPVADISEGGKEAILLPDGALLSLAGVEAEIEDGVATLYGPDRVSGGRLRPIRVVSAVPVAVSHPGTESTGPSFGLALLPDDDW</sequence>
<dbReference type="EMBL" id="MHLC01000028">
    <property type="protein sequence ID" value="OGZ00708.1"/>
    <property type="molecule type" value="Genomic_DNA"/>
</dbReference>
<dbReference type="AlphaFoldDB" id="A0A1G2CJW0"/>
<protein>
    <submittedName>
        <fullName evidence="1">Uncharacterized protein</fullName>
    </submittedName>
</protein>
<dbReference type="Proteomes" id="UP000178495">
    <property type="component" value="Unassembled WGS sequence"/>
</dbReference>
<comment type="caution">
    <text evidence="1">The sequence shown here is derived from an EMBL/GenBank/DDBJ whole genome shotgun (WGS) entry which is preliminary data.</text>
</comment>
<organism evidence="1 2">
    <name type="scientific">Candidatus Liptonbacteria bacterium RIFCSPLOWO2_01_FULL_56_20</name>
    <dbReference type="NCBI Taxonomy" id="1798652"/>
    <lineage>
        <taxon>Bacteria</taxon>
        <taxon>Candidatus Liptoniibacteriota</taxon>
    </lineage>
</organism>
<evidence type="ECO:0000313" key="1">
    <source>
        <dbReference type="EMBL" id="OGZ00708.1"/>
    </source>
</evidence>
<evidence type="ECO:0000313" key="2">
    <source>
        <dbReference type="Proteomes" id="UP000178495"/>
    </source>
</evidence>
<proteinExistence type="predicted"/>
<name>A0A1G2CJW0_9BACT</name>
<accession>A0A1G2CJW0</accession>
<gene>
    <name evidence="1" type="ORF">A3A43_00755</name>
</gene>
<reference evidence="1 2" key="1">
    <citation type="journal article" date="2016" name="Nat. Commun.">
        <title>Thousands of microbial genomes shed light on interconnected biogeochemical processes in an aquifer system.</title>
        <authorList>
            <person name="Anantharaman K."/>
            <person name="Brown C.T."/>
            <person name="Hug L.A."/>
            <person name="Sharon I."/>
            <person name="Castelle C.J."/>
            <person name="Probst A.J."/>
            <person name="Thomas B.C."/>
            <person name="Singh A."/>
            <person name="Wilkins M.J."/>
            <person name="Karaoz U."/>
            <person name="Brodie E.L."/>
            <person name="Williams K.H."/>
            <person name="Hubbard S.S."/>
            <person name="Banfield J.F."/>
        </authorList>
    </citation>
    <scope>NUCLEOTIDE SEQUENCE [LARGE SCALE GENOMIC DNA]</scope>
</reference>